<evidence type="ECO:0000256" key="1">
    <source>
        <dbReference type="SAM" id="MobiDB-lite"/>
    </source>
</evidence>
<proteinExistence type="predicted"/>
<comment type="caution">
    <text evidence="2">The sequence shown here is derived from an EMBL/GenBank/DDBJ whole genome shotgun (WGS) entry which is preliminary data.</text>
</comment>
<name>A0A328VMA5_9CHLR</name>
<dbReference type="EMBL" id="MCIF01000002">
    <property type="protein sequence ID" value="RAQ98369.1"/>
    <property type="molecule type" value="Genomic_DNA"/>
</dbReference>
<protein>
    <submittedName>
        <fullName evidence="2">Uncharacterized protein</fullName>
    </submittedName>
</protein>
<dbReference type="Proteomes" id="UP000248706">
    <property type="component" value="Unassembled WGS sequence"/>
</dbReference>
<feature type="region of interest" description="Disordered" evidence="1">
    <location>
        <begin position="1"/>
        <end position="137"/>
    </location>
</feature>
<evidence type="ECO:0000313" key="2">
    <source>
        <dbReference type="EMBL" id="RAQ98369.1"/>
    </source>
</evidence>
<feature type="compositionally biased region" description="Low complexity" evidence="1">
    <location>
        <begin position="107"/>
        <end position="119"/>
    </location>
</feature>
<organism evidence="2 3">
    <name type="scientific">Thermogemmatispora tikiterensis</name>
    <dbReference type="NCBI Taxonomy" id="1825093"/>
    <lineage>
        <taxon>Bacteria</taxon>
        <taxon>Bacillati</taxon>
        <taxon>Chloroflexota</taxon>
        <taxon>Ktedonobacteria</taxon>
        <taxon>Thermogemmatisporales</taxon>
        <taxon>Thermogemmatisporaceae</taxon>
        <taxon>Thermogemmatispora</taxon>
    </lineage>
</organism>
<evidence type="ECO:0000313" key="3">
    <source>
        <dbReference type="Proteomes" id="UP000248706"/>
    </source>
</evidence>
<sequence length="137" mass="15200">MLRKQPKTRPASSANQTEAWPAELEREHPKLLQGKRDAKMLFAAPARLEEHHANTPVVSDGRHDPLDPTEGRSAIRMKTNGRRDEHRVPTQAASLQDQAGIGHSPGSTDRSPTASATRSSRQRQNNRHEDLLGETTC</sequence>
<gene>
    <name evidence="2" type="ORF">A4R35_22705</name>
</gene>
<keyword evidence="3" id="KW-1185">Reference proteome</keyword>
<accession>A0A328VMA5</accession>
<reference evidence="2 3" key="1">
    <citation type="submission" date="2016-08" db="EMBL/GenBank/DDBJ databases">
        <title>Analysis of Carbohydrate Active Enzymes in Thermogemmatispora T81 Reveals Carbohydrate Degradation Ability.</title>
        <authorList>
            <person name="Tomazini A."/>
            <person name="Lal S."/>
            <person name="Stott M."/>
            <person name="Henrissat B."/>
            <person name="Polikarpov I."/>
            <person name="Sparling R."/>
            <person name="Levin D.B."/>
        </authorList>
    </citation>
    <scope>NUCLEOTIDE SEQUENCE [LARGE SCALE GENOMIC DNA]</scope>
    <source>
        <strain evidence="2 3">T81</strain>
    </source>
</reference>
<feature type="compositionally biased region" description="Basic and acidic residues" evidence="1">
    <location>
        <begin position="23"/>
        <end position="39"/>
    </location>
</feature>
<feature type="compositionally biased region" description="Basic and acidic residues" evidence="1">
    <location>
        <begin position="60"/>
        <end position="70"/>
    </location>
</feature>
<dbReference type="AlphaFoldDB" id="A0A328VMA5"/>